<sequence length="129" mass="15242">IEFDESQHFTAPRKLSLMHYPDGLKLGFPKQRWGQLCDEIDAKDNDPPFRDEQRAWYDTLRDFLPEIKGLSSTVRLYFKEMHWCNLDPENSSEVNRFEKFIEGRRTGIEGDFIATVILQSNDNARNEEE</sequence>
<reference evidence="1" key="1">
    <citation type="journal article" date="2014" name="Front. Microbiol.">
        <title>High frequency of phylogenetically diverse reductive dehalogenase-homologous genes in deep subseafloor sedimentary metagenomes.</title>
        <authorList>
            <person name="Kawai M."/>
            <person name="Futagami T."/>
            <person name="Toyoda A."/>
            <person name="Takaki Y."/>
            <person name="Nishi S."/>
            <person name="Hori S."/>
            <person name="Arai W."/>
            <person name="Tsubouchi T."/>
            <person name="Morono Y."/>
            <person name="Uchiyama I."/>
            <person name="Ito T."/>
            <person name="Fujiyama A."/>
            <person name="Inagaki F."/>
            <person name="Takami H."/>
        </authorList>
    </citation>
    <scope>NUCLEOTIDE SEQUENCE</scope>
    <source>
        <strain evidence="1">Expedition CK06-06</strain>
    </source>
</reference>
<evidence type="ECO:0000313" key="1">
    <source>
        <dbReference type="EMBL" id="GAI43637.1"/>
    </source>
</evidence>
<dbReference type="EMBL" id="BARV01026676">
    <property type="protein sequence ID" value="GAI43637.1"/>
    <property type="molecule type" value="Genomic_DNA"/>
</dbReference>
<comment type="caution">
    <text evidence="1">The sequence shown here is derived from an EMBL/GenBank/DDBJ whole genome shotgun (WGS) entry which is preliminary data.</text>
</comment>
<name>X1NHZ6_9ZZZZ</name>
<accession>X1NHZ6</accession>
<proteinExistence type="predicted"/>
<protein>
    <submittedName>
        <fullName evidence="1">Uncharacterized protein</fullName>
    </submittedName>
</protein>
<gene>
    <name evidence="1" type="ORF">S06H3_43062</name>
</gene>
<feature type="non-terminal residue" evidence="1">
    <location>
        <position position="1"/>
    </location>
</feature>
<organism evidence="1">
    <name type="scientific">marine sediment metagenome</name>
    <dbReference type="NCBI Taxonomy" id="412755"/>
    <lineage>
        <taxon>unclassified sequences</taxon>
        <taxon>metagenomes</taxon>
        <taxon>ecological metagenomes</taxon>
    </lineage>
</organism>
<dbReference type="AlphaFoldDB" id="X1NHZ6"/>